<evidence type="ECO:0000313" key="1">
    <source>
        <dbReference type="EMBL" id="VEL17095.1"/>
    </source>
</evidence>
<reference evidence="1" key="1">
    <citation type="submission" date="2018-11" db="EMBL/GenBank/DDBJ databases">
        <authorList>
            <consortium name="Pathogen Informatics"/>
        </authorList>
    </citation>
    <scope>NUCLEOTIDE SEQUENCE</scope>
</reference>
<comment type="caution">
    <text evidence="1">The sequence shown here is derived from an EMBL/GenBank/DDBJ whole genome shotgun (WGS) entry which is preliminary data.</text>
</comment>
<gene>
    <name evidence="1" type="ORF">PXEA_LOCUS10535</name>
</gene>
<sequence length="90" mass="10435">MSNQDQHPLERGVSALPKGVNNRANFHLVAWHCQSQDLRAGLYGSNRLGLSSRMDQLHEFLWLTMDLSGLAIREHWFCSYNPSRDQHCRK</sequence>
<keyword evidence="2" id="KW-1185">Reference proteome</keyword>
<dbReference type="Proteomes" id="UP000784294">
    <property type="component" value="Unassembled WGS sequence"/>
</dbReference>
<accession>A0A448WPV1</accession>
<evidence type="ECO:0000313" key="2">
    <source>
        <dbReference type="Proteomes" id="UP000784294"/>
    </source>
</evidence>
<dbReference type="AlphaFoldDB" id="A0A448WPV1"/>
<protein>
    <submittedName>
        <fullName evidence="1">Uncharacterized protein</fullName>
    </submittedName>
</protein>
<dbReference type="EMBL" id="CAAALY010031059">
    <property type="protein sequence ID" value="VEL17095.1"/>
    <property type="molecule type" value="Genomic_DNA"/>
</dbReference>
<name>A0A448WPV1_9PLAT</name>
<organism evidence="1 2">
    <name type="scientific">Protopolystoma xenopodis</name>
    <dbReference type="NCBI Taxonomy" id="117903"/>
    <lineage>
        <taxon>Eukaryota</taxon>
        <taxon>Metazoa</taxon>
        <taxon>Spiralia</taxon>
        <taxon>Lophotrochozoa</taxon>
        <taxon>Platyhelminthes</taxon>
        <taxon>Monogenea</taxon>
        <taxon>Polyopisthocotylea</taxon>
        <taxon>Polystomatidea</taxon>
        <taxon>Polystomatidae</taxon>
        <taxon>Protopolystoma</taxon>
    </lineage>
</organism>
<proteinExistence type="predicted"/>